<dbReference type="OrthoDB" id="1741569at2759"/>
<proteinExistence type="predicted"/>
<dbReference type="EMBL" id="CACSLK010004670">
    <property type="protein sequence ID" value="CAA0810091.1"/>
    <property type="molecule type" value="Genomic_DNA"/>
</dbReference>
<keyword evidence="1" id="KW-0862">Zinc</keyword>
<dbReference type="GO" id="GO:0003676">
    <property type="term" value="F:nucleic acid binding"/>
    <property type="evidence" value="ECO:0007669"/>
    <property type="project" value="InterPro"/>
</dbReference>
<evidence type="ECO:0000313" key="5">
    <source>
        <dbReference type="Proteomes" id="UP001153555"/>
    </source>
</evidence>
<evidence type="ECO:0000259" key="3">
    <source>
        <dbReference type="PROSITE" id="PS50158"/>
    </source>
</evidence>
<name>A0A9N7R3Z5_STRHE</name>
<accession>A0A9N7R3Z5</accession>
<keyword evidence="5" id="KW-1185">Reference proteome</keyword>
<dbReference type="Pfam" id="PF14111">
    <property type="entry name" value="DUF4283"/>
    <property type="match status" value="1"/>
</dbReference>
<dbReference type="Proteomes" id="UP001153555">
    <property type="component" value="Unassembled WGS sequence"/>
</dbReference>
<feature type="non-terminal residue" evidence="4">
    <location>
        <position position="1"/>
    </location>
</feature>
<organism evidence="4 5">
    <name type="scientific">Striga hermonthica</name>
    <name type="common">Purple witchweed</name>
    <name type="synonym">Buchnera hermonthica</name>
    <dbReference type="NCBI Taxonomy" id="68872"/>
    <lineage>
        <taxon>Eukaryota</taxon>
        <taxon>Viridiplantae</taxon>
        <taxon>Streptophyta</taxon>
        <taxon>Embryophyta</taxon>
        <taxon>Tracheophyta</taxon>
        <taxon>Spermatophyta</taxon>
        <taxon>Magnoliopsida</taxon>
        <taxon>eudicotyledons</taxon>
        <taxon>Gunneridae</taxon>
        <taxon>Pentapetalae</taxon>
        <taxon>asterids</taxon>
        <taxon>lamiids</taxon>
        <taxon>Lamiales</taxon>
        <taxon>Orobanchaceae</taxon>
        <taxon>Buchnereae</taxon>
        <taxon>Striga</taxon>
    </lineage>
</organism>
<keyword evidence="1" id="KW-0863">Zinc-finger</keyword>
<dbReference type="GO" id="GO:0008270">
    <property type="term" value="F:zinc ion binding"/>
    <property type="evidence" value="ECO:0007669"/>
    <property type="project" value="UniProtKB-KW"/>
</dbReference>
<feature type="compositionally biased region" description="Polar residues" evidence="2">
    <location>
        <begin position="267"/>
        <end position="311"/>
    </location>
</feature>
<evidence type="ECO:0000256" key="1">
    <source>
        <dbReference type="PROSITE-ProRule" id="PRU00047"/>
    </source>
</evidence>
<gene>
    <name evidence="4" type="ORF">SHERM_01018</name>
</gene>
<evidence type="ECO:0000256" key="2">
    <source>
        <dbReference type="SAM" id="MobiDB-lite"/>
    </source>
</evidence>
<protein>
    <recommendedName>
        <fullName evidence="3">CCHC-type domain-containing protein</fullName>
    </recommendedName>
</protein>
<dbReference type="Gene3D" id="3.60.10.10">
    <property type="entry name" value="Endonuclease/exonuclease/phosphatase"/>
    <property type="match status" value="1"/>
</dbReference>
<dbReference type="Pfam" id="PF14392">
    <property type="entry name" value="zf-CCHC_4"/>
    <property type="match status" value="1"/>
</dbReference>
<dbReference type="InterPro" id="IPR036691">
    <property type="entry name" value="Endo/exonu/phosph_ase_sf"/>
</dbReference>
<dbReference type="InterPro" id="IPR025558">
    <property type="entry name" value="DUF4283"/>
</dbReference>
<dbReference type="PANTHER" id="PTHR31286:SF178">
    <property type="entry name" value="DUF4283 DOMAIN-CONTAINING PROTEIN"/>
    <property type="match status" value="1"/>
</dbReference>
<feature type="non-terminal residue" evidence="4">
    <location>
        <position position="856"/>
    </location>
</feature>
<dbReference type="InterPro" id="IPR025836">
    <property type="entry name" value="Zn_knuckle_CX2CX4HX4C"/>
</dbReference>
<dbReference type="AlphaFoldDB" id="A0A9N7R3Z5"/>
<feature type="domain" description="CCHC-type" evidence="3">
    <location>
        <begin position="221"/>
        <end position="236"/>
    </location>
</feature>
<evidence type="ECO:0000313" key="4">
    <source>
        <dbReference type="EMBL" id="CAA0810091.1"/>
    </source>
</evidence>
<keyword evidence="1" id="KW-0479">Metal-binding</keyword>
<sequence>KRVKSYIHSVEDNGSSVTQESQIRESARAYFHSLFSSERDLLTHPDPALFPTIPQSVDLVDLYDLPSKEEIREAVFGIDPNSVSVRELGTNYFQFLFPNRAELNKILEGKNWIFENQHIVLKEWQEGISANHPCFDYLTLWVQAHGIPINWMSTEVGIKLGRVFSNLKNVNMAKAGGQGERVMRLQVDIDLKEPLPRWTKIRLGQKVATNQFQYKKLVSLCFYCGKVGHSDKSCSQKQEDISNHSVHEGQFGEWMTAVDGAIISQTPSQSYHSEPTAEGVQTQNTNQASGKESDASKQTASKTRGFTMTSKNTDDMENNNTGIEGSSSSIPLSQPPNKGKEIVTYSQPTPQGQDVNLLEPAESNHNMEIVSLPVSTNNDDIIKEKQTLKCWKRAPSKIGRLARHQGETAAISKQGGLLLMWDCIPTILNTNSSDFFIQVQLSLPNEEIPLWLTFVYMSTDKETRIQQWEFLEQSKEDWEDYWAIIGDWNDICNHDEKRGGRTISNSSFNAFNSFISSIGMVEINMTGYQYTWGNNRMQEGFVEEKLDRGFGSLLWTTKHPQASIANIFKSASDHGVLLLDDQGSSRKQKKRFNFDKRWIKREGFKEEIEKAWAIPQQGTPFYKLKEHVKQARLALSKWSKLFRADHKEHVAALSLKLEEMRQLGEGKNWEEWESIKQELEKEQISEEAFWQQRSKIQWLKEGDRNSHFFHAFTMQRRKQNAISRLLSDQYGIYTKKEEIAKEISNYYHRLFTSEGSHGAQEITNLIPRSINSKMNEQLQAPTCEDEIKAVLFQMNPLKVPGEDGMTPLFCQHFWPILKEDISAAVISFFSSGQLLKYCNHTLVTLISKCLNPSSIS</sequence>
<dbReference type="InterPro" id="IPR001878">
    <property type="entry name" value="Znf_CCHC"/>
</dbReference>
<dbReference type="SUPFAM" id="SSF56219">
    <property type="entry name" value="DNase I-like"/>
    <property type="match status" value="1"/>
</dbReference>
<dbReference type="PROSITE" id="PS50158">
    <property type="entry name" value="ZF_CCHC"/>
    <property type="match status" value="1"/>
</dbReference>
<feature type="region of interest" description="Disordered" evidence="2">
    <location>
        <begin position="267"/>
        <end position="340"/>
    </location>
</feature>
<dbReference type="InterPro" id="IPR040256">
    <property type="entry name" value="At4g02000-like"/>
</dbReference>
<feature type="compositionally biased region" description="Polar residues" evidence="2">
    <location>
        <begin position="318"/>
        <end position="336"/>
    </location>
</feature>
<dbReference type="PANTHER" id="PTHR31286">
    <property type="entry name" value="GLYCINE-RICH CELL WALL STRUCTURAL PROTEIN 1.8-LIKE"/>
    <property type="match status" value="1"/>
</dbReference>
<reference evidence="4" key="1">
    <citation type="submission" date="2019-12" db="EMBL/GenBank/DDBJ databases">
        <authorList>
            <person name="Scholes J."/>
        </authorList>
    </citation>
    <scope>NUCLEOTIDE SEQUENCE</scope>
</reference>
<comment type="caution">
    <text evidence="4">The sequence shown here is derived from an EMBL/GenBank/DDBJ whole genome shotgun (WGS) entry which is preliminary data.</text>
</comment>